<comment type="caution">
    <text evidence="10">The sequence shown here is derived from an EMBL/GenBank/DDBJ whole genome shotgun (WGS) entry which is preliminary data.</text>
</comment>
<comment type="subunit">
    <text evidence="4 8">Dimer of large and small chains.</text>
</comment>
<evidence type="ECO:0000256" key="5">
    <source>
        <dbReference type="ARBA" id="ARBA00022605"/>
    </source>
</evidence>
<gene>
    <name evidence="10" type="ORF">A2866_00765</name>
</gene>
<evidence type="ECO:0000313" key="10">
    <source>
        <dbReference type="EMBL" id="OGK18493.1"/>
    </source>
</evidence>
<evidence type="ECO:0000256" key="7">
    <source>
        <dbReference type="ARBA" id="ARBA00048670"/>
    </source>
</evidence>
<comment type="function">
    <text evidence="8">Catalyzes the conversion of 2 pyruvate molecules into acetolactate in the first common step of the biosynthetic pathway of the branched-amino acids such as leucine, isoleucine, and valine.</text>
</comment>
<dbReference type="EMBL" id="MFZI01000069">
    <property type="protein sequence ID" value="OGK18493.1"/>
    <property type="molecule type" value="Genomic_DNA"/>
</dbReference>
<proteinExistence type="inferred from homology"/>
<name>A0A1F7GHT9_9BACT</name>
<dbReference type="NCBIfam" id="TIGR00119">
    <property type="entry name" value="acolac_sm"/>
    <property type="match status" value="1"/>
</dbReference>
<dbReference type="InterPro" id="IPR045865">
    <property type="entry name" value="ACT-like_dom_sf"/>
</dbReference>
<dbReference type="GO" id="GO:0009097">
    <property type="term" value="P:isoleucine biosynthetic process"/>
    <property type="evidence" value="ECO:0007669"/>
    <property type="project" value="UniProtKB-UniRule"/>
</dbReference>
<evidence type="ECO:0000259" key="9">
    <source>
        <dbReference type="PROSITE" id="PS51671"/>
    </source>
</evidence>
<keyword evidence="8" id="KW-0808">Transferase</keyword>
<evidence type="ECO:0000256" key="1">
    <source>
        <dbReference type="ARBA" id="ARBA00004974"/>
    </source>
</evidence>
<dbReference type="PANTHER" id="PTHR30239:SF0">
    <property type="entry name" value="ACETOLACTATE SYNTHASE SMALL SUBUNIT 1, CHLOROPLASTIC"/>
    <property type="match status" value="1"/>
</dbReference>
<evidence type="ECO:0000256" key="2">
    <source>
        <dbReference type="ARBA" id="ARBA00005025"/>
    </source>
</evidence>
<comment type="similarity">
    <text evidence="3 8">Belongs to the acetolactate synthase small subunit family.</text>
</comment>
<comment type="pathway">
    <text evidence="1 8">Amino-acid biosynthesis; L-isoleucine biosynthesis; L-isoleucine from 2-oxobutanoate: step 1/4.</text>
</comment>
<dbReference type="AlphaFoldDB" id="A0A1F7GHT9"/>
<dbReference type="GO" id="GO:0003984">
    <property type="term" value="F:acetolactate synthase activity"/>
    <property type="evidence" value="ECO:0007669"/>
    <property type="project" value="UniProtKB-UniRule"/>
</dbReference>
<accession>A0A1F7GHT9</accession>
<dbReference type="GO" id="GO:1990610">
    <property type="term" value="F:acetolactate synthase regulator activity"/>
    <property type="evidence" value="ECO:0007669"/>
    <property type="project" value="UniProtKB-UniRule"/>
</dbReference>
<dbReference type="Gene3D" id="3.30.70.260">
    <property type="match status" value="1"/>
</dbReference>
<dbReference type="EC" id="2.2.1.6" evidence="8"/>
<dbReference type="InterPro" id="IPR054480">
    <property type="entry name" value="AHAS_small-like_ACT"/>
</dbReference>
<dbReference type="UniPathway" id="UPA00049">
    <property type="reaction ID" value="UER00059"/>
</dbReference>
<dbReference type="UniPathway" id="UPA00047">
    <property type="reaction ID" value="UER00055"/>
</dbReference>
<dbReference type="InterPro" id="IPR004789">
    <property type="entry name" value="Acetalactate_synth_ssu"/>
</dbReference>
<evidence type="ECO:0000256" key="8">
    <source>
        <dbReference type="RuleBase" id="RU368092"/>
    </source>
</evidence>
<dbReference type="InterPro" id="IPR002912">
    <property type="entry name" value="ACT_dom"/>
</dbReference>
<dbReference type="SUPFAM" id="SSF55021">
    <property type="entry name" value="ACT-like"/>
    <property type="match status" value="1"/>
</dbReference>
<dbReference type="GO" id="GO:0005829">
    <property type="term" value="C:cytosol"/>
    <property type="evidence" value="ECO:0007669"/>
    <property type="project" value="TreeGrafter"/>
</dbReference>
<evidence type="ECO:0000256" key="6">
    <source>
        <dbReference type="ARBA" id="ARBA00023304"/>
    </source>
</evidence>
<protein>
    <recommendedName>
        <fullName evidence="8">Acetolactate synthase small subunit</fullName>
        <shortName evidence="8">AHAS</shortName>
        <shortName evidence="8">ALS</shortName>
        <ecNumber evidence="8">2.2.1.6</ecNumber>
    </recommendedName>
    <alternativeName>
        <fullName evidence="8">Acetohydroxy-acid synthase small subunit</fullName>
    </alternativeName>
</protein>
<dbReference type="InterPro" id="IPR039557">
    <property type="entry name" value="AHAS_ACT"/>
</dbReference>
<comment type="catalytic activity">
    <reaction evidence="7 8">
        <text>2 pyruvate + H(+) = (2S)-2-acetolactate + CO2</text>
        <dbReference type="Rhea" id="RHEA:25249"/>
        <dbReference type="ChEBI" id="CHEBI:15361"/>
        <dbReference type="ChEBI" id="CHEBI:15378"/>
        <dbReference type="ChEBI" id="CHEBI:16526"/>
        <dbReference type="ChEBI" id="CHEBI:58476"/>
        <dbReference type="EC" id="2.2.1.6"/>
    </reaction>
</comment>
<dbReference type="Proteomes" id="UP000177026">
    <property type="component" value="Unassembled WGS sequence"/>
</dbReference>
<reference evidence="10 11" key="1">
    <citation type="journal article" date="2016" name="Nat. Commun.">
        <title>Thousands of microbial genomes shed light on interconnected biogeochemical processes in an aquifer system.</title>
        <authorList>
            <person name="Anantharaman K."/>
            <person name="Brown C.T."/>
            <person name="Hug L.A."/>
            <person name="Sharon I."/>
            <person name="Castelle C.J."/>
            <person name="Probst A.J."/>
            <person name="Thomas B.C."/>
            <person name="Singh A."/>
            <person name="Wilkins M.J."/>
            <person name="Karaoz U."/>
            <person name="Brodie E.L."/>
            <person name="Williams K.H."/>
            <person name="Hubbard S.S."/>
            <person name="Banfield J.F."/>
        </authorList>
    </citation>
    <scope>NUCLEOTIDE SEQUENCE [LARGE SCALE GENOMIC DNA]</scope>
</reference>
<dbReference type="Pfam" id="PF22629">
    <property type="entry name" value="ACT_AHAS_ss"/>
    <property type="match status" value="1"/>
</dbReference>
<keyword evidence="5 8" id="KW-0028">Amino-acid biosynthesis</keyword>
<evidence type="ECO:0000256" key="3">
    <source>
        <dbReference type="ARBA" id="ARBA00006341"/>
    </source>
</evidence>
<evidence type="ECO:0000256" key="4">
    <source>
        <dbReference type="ARBA" id="ARBA00011744"/>
    </source>
</evidence>
<dbReference type="PANTHER" id="PTHR30239">
    <property type="entry name" value="ACETOLACTATE SYNTHASE SMALL SUBUNIT"/>
    <property type="match status" value="1"/>
</dbReference>
<dbReference type="PROSITE" id="PS51671">
    <property type="entry name" value="ACT"/>
    <property type="match status" value="1"/>
</dbReference>
<feature type="domain" description="ACT" evidence="9">
    <location>
        <begin position="19"/>
        <end position="91"/>
    </location>
</feature>
<keyword evidence="6 8" id="KW-0100">Branched-chain amino acid biosynthesis</keyword>
<evidence type="ECO:0000313" key="11">
    <source>
        <dbReference type="Proteomes" id="UP000177026"/>
    </source>
</evidence>
<dbReference type="CDD" id="cd04878">
    <property type="entry name" value="ACT_AHAS"/>
    <property type="match status" value="1"/>
</dbReference>
<dbReference type="GO" id="GO:0009099">
    <property type="term" value="P:L-valine biosynthetic process"/>
    <property type="evidence" value="ECO:0007669"/>
    <property type="project" value="UniProtKB-UniRule"/>
</dbReference>
<sequence>MGVGTESVFKNKFMKKIHTITVISENKPGVLYRIADLFLRRKINVEELHVGKTKNPNISLFTIKIEDHEDVIGKVVKQINKIIEVYEVKYE</sequence>
<comment type="pathway">
    <text evidence="2 8">Amino-acid biosynthesis; L-valine biosynthesis; L-valine from pyruvate: step 1/4.</text>
</comment>
<organism evidence="10 11">
    <name type="scientific">Candidatus Roizmanbacteria bacterium RIFCSPHIGHO2_01_FULL_39_8</name>
    <dbReference type="NCBI Taxonomy" id="1802033"/>
    <lineage>
        <taxon>Bacteria</taxon>
        <taxon>Candidatus Roizmaniibacteriota</taxon>
    </lineage>
</organism>